<dbReference type="InterPro" id="IPR057253">
    <property type="entry name" value="CoiA-like_N"/>
</dbReference>
<evidence type="ECO:0000313" key="4">
    <source>
        <dbReference type="EMBL" id="RPF52111.1"/>
    </source>
</evidence>
<accession>A0A3N5C6Q7</accession>
<dbReference type="PIRSF" id="PIRSF007487">
    <property type="entry name" value="Competence-induced_CoiA_bac"/>
    <property type="match status" value="1"/>
</dbReference>
<gene>
    <name evidence="4" type="ORF">EDC24_2101</name>
</gene>
<dbReference type="Pfam" id="PF06054">
    <property type="entry name" value="CoiA_nuc"/>
    <property type="match status" value="1"/>
</dbReference>
<dbReference type="InterPro" id="IPR057252">
    <property type="entry name" value="CoiA_C"/>
</dbReference>
<feature type="domain" description="Competence protein CoiA C-terminal" evidence="3">
    <location>
        <begin position="229"/>
        <end position="368"/>
    </location>
</feature>
<evidence type="ECO:0000259" key="3">
    <source>
        <dbReference type="Pfam" id="PF25166"/>
    </source>
</evidence>
<dbReference type="Pfam" id="PF25166">
    <property type="entry name" value="CoiA_C"/>
    <property type="match status" value="1"/>
</dbReference>
<keyword evidence="5" id="KW-1185">Reference proteome</keyword>
<sequence length="383" mass="45076">MLSAVDANGHEILAYNCSEDQLRHIRRKSLFCPACREKVILKAGPIMIPHFAHHKDADCSHHTGEGEDHLQGKLDLYHWALQQGFQAKLEHYMPSIQQRIDLLLKVNNRWFGIEYQNAPITISDHLNRTHGMASRGIFPMWIYGKNYYNPSTKYIRLNTTLKSSVMYFPKSDQSKLWFYDPSSKLFTTASNPIANKSKAFSHLRKKTIDKLTWQELFRPFNVSIPKLKKVWLNEKRRFRSQSRPYVTDLEKAYLKNLYLRYLHPQSLPSCVHLPVNNAHRYNLPNYIWQTTIVLLIADLRIGNSFHWADIYQKTKAHFLSPILSIYPGHPSHPALSYLNVLEQLGYIRRDEPYYIKLRDFYFPKTLDEANQSDEILLQKLLRF</sequence>
<evidence type="ECO:0000313" key="5">
    <source>
        <dbReference type="Proteomes" id="UP000276443"/>
    </source>
</evidence>
<dbReference type="OrthoDB" id="3784230at2"/>
<protein>
    <submittedName>
        <fullName evidence="4">Competence CoiA-like predicted nuclease</fullName>
    </submittedName>
</protein>
<dbReference type="EMBL" id="RKRF01000010">
    <property type="protein sequence ID" value="RPF52111.1"/>
    <property type="molecule type" value="Genomic_DNA"/>
</dbReference>
<feature type="domain" description="Competence protein CoiA-like N-terminal" evidence="2">
    <location>
        <begin position="16"/>
        <end position="61"/>
    </location>
</feature>
<organism evidence="4 5">
    <name type="scientific">Aquisalibacillus elongatus</name>
    <dbReference type="NCBI Taxonomy" id="485577"/>
    <lineage>
        <taxon>Bacteria</taxon>
        <taxon>Bacillati</taxon>
        <taxon>Bacillota</taxon>
        <taxon>Bacilli</taxon>
        <taxon>Bacillales</taxon>
        <taxon>Bacillaceae</taxon>
        <taxon>Aquisalibacillus</taxon>
    </lineage>
</organism>
<proteinExistence type="predicted"/>
<evidence type="ECO:0000259" key="1">
    <source>
        <dbReference type="Pfam" id="PF06054"/>
    </source>
</evidence>
<comment type="caution">
    <text evidence="4">The sequence shown here is derived from an EMBL/GenBank/DDBJ whole genome shotgun (WGS) entry which is preliminary data.</text>
</comment>
<dbReference type="InterPro" id="IPR010330">
    <property type="entry name" value="CoiA_nuc"/>
</dbReference>
<dbReference type="AlphaFoldDB" id="A0A3N5C6Q7"/>
<reference evidence="4 5" key="1">
    <citation type="submission" date="2018-11" db="EMBL/GenBank/DDBJ databases">
        <title>Genomic Encyclopedia of Type Strains, Phase IV (KMG-IV): sequencing the most valuable type-strain genomes for metagenomic binning, comparative biology and taxonomic classification.</title>
        <authorList>
            <person name="Goeker M."/>
        </authorList>
    </citation>
    <scope>NUCLEOTIDE SEQUENCE [LARGE SCALE GENOMIC DNA]</scope>
    <source>
        <strain evidence="4 5">DSM 18090</strain>
    </source>
</reference>
<evidence type="ECO:0000259" key="2">
    <source>
        <dbReference type="Pfam" id="PF25164"/>
    </source>
</evidence>
<dbReference type="Proteomes" id="UP000276443">
    <property type="component" value="Unassembled WGS sequence"/>
</dbReference>
<name>A0A3N5C6Q7_9BACI</name>
<dbReference type="Pfam" id="PF25164">
    <property type="entry name" value="CoiA_N"/>
    <property type="match status" value="1"/>
</dbReference>
<dbReference type="RefSeq" id="WP_124222266.1">
    <property type="nucleotide sequence ID" value="NZ_RKRF01000010.1"/>
</dbReference>
<dbReference type="InterPro" id="IPR021176">
    <property type="entry name" value="Competence-induced_CoiA"/>
</dbReference>
<feature type="domain" description="Competence protein CoiA nuclease-like" evidence="1">
    <location>
        <begin position="65"/>
        <end position="219"/>
    </location>
</feature>